<protein>
    <submittedName>
        <fullName evidence="1">FAD-dependent oxidoreductase</fullName>
    </submittedName>
</protein>
<keyword evidence="2" id="KW-1185">Reference proteome</keyword>
<dbReference type="Proteomes" id="UP001226091">
    <property type="component" value="Chromosome"/>
</dbReference>
<gene>
    <name evidence="1" type="ORF">QLQ22_04460</name>
</gene>
<accession>A0ACD4RDS3</accession>
<organism evidence="1 2">
    <name type="scientific">Metabacillus hrfriensis</name>
    <dbReference type="NCBI Taxonomy" id="3048891"/>
    <lineage>
        <taxon>Bacteria</taxon>
        <taxon>Bacillati</taxon>
        <taxon>Bacillota</taxon>
        <taxon>Bacilli</taxon>
        <taxon>Bacillales</taxon>
        <taxon>Bacillaceae</taxon>
        <taxon>Metabacillus</taxon>
    </lineage>
</organism>
<sequence>METDVLIIGAGPAGLAAAYETASKGIDVTIVEESISAGGQLIQQTQIIQSLPSSFQPMRGFELAEKLKGQLKEFPIRYLFQHRVIGLYADGSVGITDEQNVFPVKAKKIIVATGAAESAVLFPKWTLPGVITIGAAQTLINRDFVLPGKEAVIVGSSDFAMEVALQLIEVGVNIRGIVESQPQVTARDKEKMEQVERCGVPFYLNSSIKEARGNGQLEEIEIQLQDGILTEKIDLACIDGGRTPILDSFYQLGCSFSYQEKLGGWIPQYNKRFQTDRENVFLAGNAAGISSQGVLLVTGMIAGISVCEALQAISNEAAEEIRLSLWDELELLETKLNTEVLQGRNQHIESFANPMLKDQFIS</sequence>
<evidence type="ECO:0000313" key="2">
    <source>
        <dbReference type="Proteomes" id="UP001226091"/>
    </source>
</evidence>
<evidence type="ECO:0000313" key="1">
    <source>
        <dbReference type="EMBL" id="WHZ58604.1"/>
    </source>
</evidence>
<dbReference type="EMBL" id="CP126116">
    <property type="protein sequence ID" value="WHZ58604.1"/>
    <property type="molecule type" value="Genomic_DNA"/>
</dbReference>
<proteinExistence type="predicted"/>
<reference evidence="2" key="1">
    <citation type="journal article" date="2025" name="Aquaculture">
        <title>Assessment of the bioflocculant production and safety properties of Metabacillus hrfriensis sp. nov. based on phenotypic and whole-genome sequencing analysis.</title>
        <authorList>
            <person name="Zhang R."/>
            <person name="Zhao Z."/>
            <person name="Luo L."/>
            <person name="Wang S."/>
            <person name="Guo K."/>
            <person name="Xu W."/>
        </authorList>
    </citation>
    <scope>NUCLEOTIDE SEQUENCE [LARGE SCALE GENOMIC DNA]</scope>
    <source>
        <strain evidence="2">CT-WN-B3</strain>
    </source>
</reference>
<name>A0ACD4RDS3_9BACI</name>